<organism evidence="2">
    <name type="scientific">Tolypothrix bouteillei VB521301</name>
    <dbReference type="NCBI Taxonomy" id="1479485"/>
    <lineage>
        <taxon>Bacteria</taxon>
        <taxon>Bacillati</taxon>
        <taxon>Cyanobacteriota</taxon>
        <taxon>Cyanophyceae</taxon>
        <taxon>Nostocales</taxon>
        <taxon>Tolypothrichaceae</taxon>
        <taxon>Tolypothrix</taxon>
    </lineage>
</organism>
<evidence type="ECO:0000313" key="2">
    <source>
        <dbReference type="EMBL" id="KIE11816.1"/>
    </source>
</evidence>
<dbReference type="RefSeq" id="WP_038075458.1">
    <property type="nucleotide sequence ID" value="NZ_JHEG04000001.1"/>
</dbReference>
<dbReference type="Proteomes" id="UP000029738">
    <property type="component" value="Unassembled WGS sequence"/>
</dbReference>
<comment type="caution">
    <text evidence="2">The sequence shown here is derived from an EMBL/GenBank/DDBJ whole genome shotgun (WGS) entry which is preliminary data.</text>
</comment>
<accession>A0A0C1NG52</accession>
<reference evidence="2" key="1">
    <citation type="journal article" date="2015" name="Genome Announc.">
        <title>Draft Genome Sequence of Tolypothrix boutellei Strain VB521301.</title>
        <authorList>
            <person name="Chandrababunaidu M.M."/>
            <person name="Singh D."/>
            <person name="Sen D."/>
            <person name="Bhan S."/>
            <person name="Das S."/>
            <person name="Gupta A."/>
            <person name="Adhikary S.P."/>
            <person name="Tripathy S."/>
        </authorList>
    </citation>
    <scope>NUCLEOTIDE SEQUENCE</scope>
    <source>
        <strain evidence="2">VB521301</strain>
    </source>
</reference>
<evidence type="ECO:0000313" key="1">
    <source>
        <dbReference type="EMBL" id="KAF3884728.1"/>
    </source>
</evidence>
<evidence type="ECO:0000313" key="3">
    <source>
        <dbReference type="Proteomes" id="UP000029738"/>
    </source>
</evidence>
<dbReference type="OrthoDB" id="467016at2"/>
<dbReference type="STRING" id="1479485.DA73_0213455"/>
<keyword evidence="3" id="KW-1185">Reference proteome</keyword>
<dbReference type="EMBL" id="JHEG02000040">
    <property type="protein sequence ID" value="KIE11816.1"/>
    <property type="molecule type" value="Genomic_DNA"/>
</dbReference>
<dbReference type="AlphaFoldDB" id="A0A0C1NG52"/>
<name>A0A0C1NG52_9CYAN</name>
<sequence>MQLPKDIKTKRLLLLVFSCSIAGVIVGGTSAWAETNMCLQANTVTSECITQDPGMKTIEGMATGLIAGAGAAVGVAWQHRHEN</sequence>
<protein>
    <submittedName>
        <fullName evidence="2">Uncharacterized protein</fullName>
    </submittedName>
</protein>
<dbReference type="EMBL" id="JHEG04000001">
    <property type="protein sequence ID" value="KAF3884728.1"/>
    <property type="molecule type" value="Genomic_DNA"/>
</dbReference>
<gene>
    <name evidence="2" type="ORF">DA73_0213455</name>
    <name evidence="1" type="ORF">DA73_0400004010</name>
</gene>
<proteinExistence type="predicted"/>
<reference evidence="1" key="2">
    <citation type="submission" date="2019-11" db="EMBL/GenBank/DDBJ databases">
        <title>Improved Assembly of Tolypothrix boutellei genome.</title>
        <authorList>
            <person name="Sarangi A.N."/>
            <person name="Mukherjee M."/>
            <person name="Ghosh S."/>
            <person name="Singh D."/>
            <person name="Das A."/>
            <person name="Kant S."/>
            <person name="Prusty A."/>
            <person name="Tripathy S."/>
        </authorList>
    </citation>
    <scope>NUCLEOTIDE SEQUENCE</scope>
    <source>
        <strain evidence="1">VB521301</strain>
    </source>
</reference>